<evidence type="ECO:0000313" key="4">
    <source>
        <dbReference type="Proteomes" id="UP000267464"/>
    </source>
</evidence>
<evidence type="ECO:0000313" key="3">
    <source>
        <dbReference type="EMBL" id="RQP24271.1"/>
    </source>
</evidence>
<protein>
    <submittedName>
        <fullName evidence="3">Uncharacterized protein</fullName>
    </submittedName>
</protein>
<keyword evidence="2" id="KW-0732">Signal</keyword>
<organism evidence="3 4">
    <name type="scientific">Piscinibacter terrae</name>
    <dbReference type="NCBI Taxonomy" id="2496871"/>
    <lineage>
        <taxon>Bacteria</taxon>
        <taxon>Pseudomonadati</taxon>
        <taxon>Pseudomonadota</taxon>
        <taxon>Betaproteobacteria</taxon>
        <taxon>Burkholderiales</taxon>
        <taxon>Sphaerotilaceae</taxon>
        <taxon>Piscinibacter</taxon>
    </lineage>
</organism>
<dbReference type="AlphaFoldDB" id="A0A3N7HTQ6"/>
<feature type="chain" id="PRO_5018327220" evidence="2">
    <location>
        <begin position="22"/>
        <end position="115"/>
    </location>
</feature>
<evidence type="ECO:0000256" key="2">
    <source>
        <dbReference type="SAM" id="SignalP"/>
    </source>
</evidence>
<dbReference type="EMBL" id="QUSW01000003">
    <property type="protein sequence ID" value="RQP24271.1"/>
    <property type="molecule type" value="Genomic_DNA"/>
</dbReference>
<reference evidence="3 4" key="1">
    <citation type="submission" date="2018-08" db="EMBL/GenBank/DDBJ databases">
        <authorList>
            <person name="Khan S.A."/>
            <person name="Jeon C.O."/>
            <person name="Chun B.H."/>
            <person name="Jeong S.E."/>
        </authorList>
    </citation>
    <scope>NUCLEOTIDE SEQUENCE [LARGE SCALE GENOMIC DNA]</scope>
    <source>
        <strain evidence="3 4">S-16</strain>
    </source>
</reference>
<dbReference type="OrthoDB" id="121460at2"/>
<evidence type="ECO:0000256" key="1">
    <source>
        <dbReference type="SAM" id="MobiDB-lite"/>
    </source>
</evidence>
<name>A0A3N7HTQ6_9BURK</name>
<proteinExistence type="predicted"/>
<comment type="caution">
    <text evidence="3">The sequence shown here is derived from an EMBL/GenBank/DDBJ whole genome shotgun (WGS) entry which is preliminary data.</text>
</comment>
<accession>A0A3N7HTQ6</accession>
<dbReference type="RefSeq" id="WP_124540792.1">
    <property type="nucleotide sequence ID" value="NZ_QUSW01000003.1"/>
</dbReference>
<gene>
    <name evidence="3" type="ORF">DZC73_13250</name>
</gene>
<feature type="compositionally biased region" description="Basic and acidic residues" evidence="1">
    <location>
        <begin position="31"/>
        <end position="45"/>
    </location>
</feature>
<feature type="signal peptide" evidence="2">
    <location>
        <begin position="1"/>
        <end position="21"/>
    </location>
</feature>
<dbReference type="Proteomes" id="UP000267464">
    <property type="component" value="Unassembled WGS sequence"/>
</dbReference>
<dbReference type="PROSITE" id="PS51257">
    <property type="entry name" value="PROKAR_LIPOPROTEIN"/>
    <property type="match status" value="1"/>
</dbReference>
<feature type="region of interest" description="Disordered" evidence="1">
    <location>
        <begin position="24"/>
        <end position="115"/>
    </location>
</feature>
<sequence>MNFKSLAVGATIAIACIGAFAQAASAPQTPRVDKREAKQEQRIEKGVASGELNARETNRLEKEQAAIGKAEDKAKADGTVTAKERRHLNKMQNRASRDIHHQKHDRQKAASAPAA</sequence>
<feature type="compositionally biased region" description="Basic and acidic residues" evidence="1">
    <location>
        <begin position="53"/>
        <end position="76"/>
    </location>
</feature>
<keyword evidence="4" id="KW-1185">Reference proteome</keyword>
<reference evidence="3 4" key="2">
    <citation type="submission" date="2018-12" db="EMBL/GenBank/DDBJ databases">
        <title>Rhizobacter gummiphilus sp. nov., a rubber-degrading bacterium isolated from the soil of a botanical garden in Japan.</title>
        <authorList>
            <person name="Shunsuke S.S."/>
        </authorList>
    </citation>
    <scope>NUCLEOTIDE SEQUENCE [LARGE SCALE GENOMIC DNA]</scope>
    <source>
        <strain evidence="3 4">S-16</strain>
    </source>
</reference>